<dbReference type="Proteomes" id="UP000015100">
    <property type="component" value="Unassembled WGS sequence"/>
</dbReference>
<evidence type="ECO:0000256" key="1">
    <source>
        <dbReference type="SAM" id="MobiDB-lite"/>
    </source>
</evidence>
<dbReference type="HOGENOM" id="CLU_018583_0_0_1"/>
<keyword evidence="2" id="KW-1133">Transmembrane helix</keyword>
<evidence type="ECO:0000256" key="2">
    <source>
        <dbReference type="SAM" id="Phobius"/>
    </source>
</evidence>
<feature type="compositionally biased region" description="Basic and acidic residues" evidence="1">
    <location>
        <begin position="659"/>
        <end position="682"/>
    </location>
</feature>
<dbReference type="AlphaFoldDB" id="S8A4Q0"/>
<feature type="region of interest" description="Disordered" evidence="1">
    <location>
        <begin position="74"/>
        <end position="98"/>
    </location>
</feature>
<keyword evidence="2" id="KW-0472">Membrane</keyword>
<dbReference type="eggNOG" id="ENOG502QPYF">
    <property type="taxonomic scope" value="Eukaryota"/>
</dbReference>
<feature type="region of interest" description="Disordered" evidence="1">
    <location>
        <begin position="450"/>
        <end position="469"/>
    </location>
</feature>
<reference evidence="4" key="2">
    <citation type="submission" date="2013-04" db="EMBL/GenBank/DDBJ databases">
        <title>Genomic mechanisms accounting for the adaptation to parasitism in nematode-trapping fungi.</title>
        <authorList>
            <person name="Ahren D.G."/>
        </authorList>
    </citation>
    <scope>NUCLEOTIDE SEQUENCE [LARGE SCALE GENOMIC DNA]</scope>
    <source>
        <strain evidence="4">CBS 200.50</strain>
    </source>
</reference>
<dbReference type="PANTHER" id="PTHR33604">
    <property type="entry name" value="OSJNBA0004B13.7 PROTEIN"/>
    <property type="match status" value="1"/>
</dbReference>
<sequence length="812" mass="91561">MTTPSSYRDKDDLGRPRSLALNGGDSSWHTFLRFRRKRRSIFVFLSICTIVYLLVHSRWWADVQLFADGPPSDHPASVAASGPDDHHSDDHEFSSAPASHNAVPVDAYLKQTDPKMSKYTYNGPIRFLGLYETLSKLQQFSYKLRNRHVVFVAANMNTASILAGVACEMSQTKRNVVHLALVGRNELSVEFFKKANGMTGDACGVIVHDARPDYASVSTDERMGLALKSAVKYMKDYFTPTVLISDLDREDPWFQKAIVQKTKELGMTHIKMPSDASTIPWFQKLDSVSLSAWDKPLIDIVIHADAHSGQLIRLLKSLKNANYFTAKLPRLFIDLDPDTDKHIRDFVNEYSWPSKDRLFVRHRISPKSASLNDDPLAVAESYYPNSQDSSVLYLSPNIELSPFYYHFLYYSILEYKYSNAQSSLDKNFIYGISLDTPLSFFNGEPFDPSDITTPSSSSNPPTADSDKNPALTPFLHTSSSYHATLFFGTHWRLFHLYLTKRLDTAYNKDVDYTLPIQPSKSLPVWIKYFSEMLTAGGYVMLYPNYDPSESLAVYHTEKKSRDSSTHSEKSIMRDNNIVNFLPGKKLPLWSEMPILATDGGHSTIEELVKTGLAYKWAMLRKCGGPKKDDGEEDSVDDLFCAADEAVTHQRRKIYEAKKKVEEEEREADEKAQREASRPDAPKPQEQTIEIGEVKLQRSQNDAADFVPKAKVPANVRDEIKESEPKPDVYKTPVIPHKIVSLDDLENVPVEINGEKVIAIPKDSAEQNSRKESHVDAQAVVNANKGGAKINVKSKVQPAGEKVPEKADENSFY</sequence>
<keyword evidence="4" id="KW-1185">Reference proteome</keyword>
<feature type="transmembrane region" description="Helical" evidence="2">
    <location>
        <begin position="41"/>
        <end position="61"/>
    </location>
</feature>
<feature type="region of interest" description="Disordered" evidence="1">
    <location>
        <begin position="791"/>
        <end position="812"/>
    </location>
</feature>
<feature type="compositionally biased region" description="Basic and acidic residues" evidence="1">
    <location>
        <begin position="801"/>
        <end position="812"/>
    </location>
</feature>
<keyword evidence="2" id="KW-0812">Transmembrane</keyword>
<evidence type="ECO:0000313" key="4">
    <source>
        <dbReference type="Proteomes" id="UP000015100"/>
    </source>
</evidence>
<evidence type="ECO:0000313" key="3">
    <source>
        <dbReference type="EMBL" id="EPS36096.1"/>
    </source>
</evidence>
<dbReference type="STRING" id="1284197.S8A4Q0"/>
<protein>
    <submittedName>
        <fullName evidence="3">Uncharacterized protein</fullName>
    </submittedName>
</protein>
<dbReference type="OMA" id="STIPWFQ"/>
<name>S8A4Q0_DACHA</name>
<comment type="caution">
    <text evidence="3">The sequence shown here is derived from an EMBL/GenBank/DDBJ whole genome shotgun (WGS) entry which is preliminary data.</text>
</comment>
<feature type="region of interest" description="Disordered" evidence="1">
    <location>
        <begin position="659"/>
        <end position="687"/>
    </location>
</feature>
<dbReference type="PANTHER" id="PTHR33604:SF3">
    <property type="entry name" value="OSJNBA0004B13.7 PROTEIN"/>
    <property type="match status" value="1"/>
</dbReference>
<reference evidence="3 4" key="1">
    <citation type="journal article" date="2013" name="PLoS Genet.">
        <title>Genomic mechanisms accounting for the adaptation to parasitism in nematode-trapping fungi.</title>
        <authorList>
            <person name="Meerupati T."/>
            <person name="Andersson K.M."/>
            <person name="Friman E."/>
            <person name="Kumar D."/>
            <person name="Tunlid A."/>
            <person name="Ahren D."/>
        </authorList>
    </citation>
    <scope>NUCLEOTIDE SEQUENCE [LARGE SCALE GENOMIC DNA]</scope>
    <source>
        <strain evidence="3 4">CBS 200.50</strain>
    </source>
</reference>
<proteinExistence type="predicted"/>
<gene>
    <name evidence="3" type="ORF">H072_10478</name>
</gene>
<organism evidence="3 4">
    <name type="scientific">Dactylellina haptotyla (strain CBS 200.50)</name>
    <name type="common">Nematode-trapping fungus</name>
    <name type="synonym">Monacrosporium haptotylum</name>
    <dbReference type="NCBI Taxonomy" id="1284197"/>
    <lineage>
        <taxon>Eukaryota</taxon>
        <taxon>Fungi</taxon>
        <taxon>Dikarya</taxon>
        <taxon>Ascomycota</taxon>
        <taxon>Pezizomycotina</taxon>
        <taxon>Orbiliomycetes</taxon>
        <taxon>Orbiliales</taxon>
        <taxon>Orbiliaceae</taxon>
        <taxon>Dactylellina</taxon>
    </lineage>
</organism>
<dbReference type="OrthoDB" id="5397682at2759"/>
<accession>S8A4Q0</accession>
<dbReference type="EMBL" id="AQGS01000985">
    <property type="protein sequence ID" value="EPS36096.1"/>
    <property type="molecule type" value="Genomic_DNA"/>
</dbReference>
<feature type="compositionally biased region" description="Low complexity" evidence="1">
    <location>
        <begin position="450"/>
        <end position="463"/>
    </location>
</feature>
<feature type="compositionally biased region" description="Basic and acidic residues" evidence="1">
    <location>
        <begin position="83"/>
        <end position="93"/>
    </location>
</feature>